<gene>
    <name evidence="3" type="primary">BOLA3</name>
    <name evidence="3" type="ORF">SK128_026891</name>
</gene>
<reference evidence="3 4" key="1">
    <citation type="submission" date="2023-11" db="EMBL/GenBank/DDBJ databases">
        <title>Halocaridina rubra genome assembly.</title>
        <authorList>
            <person name="Smith C."/>
        </authorList>
    </citation>
    <scope>NUCLEOTIDE SEQUENCE [LARGE SCALE GENOMIC DNA]</scope>
    <source>
        <strain evidence="3">EP-1</strain>
        <tissue evidence="3">Whole</tissue>
    </source>
</reference>
<dbReference type="GO" id="GO:0005759">
    <property type="term" value="C:mitochondrial matrix"/>
    <property type="evidence" value="ECO:0007669"/>
    <property type="project" value="TreeGrafter"/>
</dbReference>
<evidence type="ECO:0000256" key="1">
    <source>
        <dbReference type="ARBA" id="ARBA00005578"/>
    </source>
</evidence>
<comment type="caution">
    <text evidence="3">The sequence shown here is derived from an EMBL/GenBank/DDBJ whole genome shotgun (WGS) entry which is preliminary data.</text>
</comment>
<dbReference type="InterPro" id="IPR036065">
    <property type="entry name" value="BolA-like_sf"/>
</dbReference>
<dbReference type="EMBL" id="JAXCGZ010022772">
    <property type="protein sequence ID" value="KAK7024412.1"/>
    <property type="molecule type" value="Genomic_DNA"/>
</dbReference>
<dbReference type="AlphaFoldDB" id="A0AAN8ZPG1"/>
<evidence type="ECO:0000313" key="3">
    <source>
        <dbReference type="EMBL" id="KAK7024412.1"/>
    </source>
</evidence>
<sequence>MSLCNRYLGRFLLRLSKYEVTTYRWMSEAASNPEEVKLKDLLRNRFPAATAIEVQDISGGCGAMYEVWVESTDFKGLSRVKQHKLITQTLKQEIKDMHGLRITTSVPEET</sequence>
<comment type="similarity">
    <text evidence="1 2">Belongs to the BolA/IbaG family.</text>
</comment>
<evidence type="ECO:0000313" key="4">
    <source>
        <dbReference type="Proteomes" id="UP001381693"/>
    </source>
</evidence>
<proteinExistence type="inferred from homology"/>
<dbReference type="SUPFAM" id="SSF82657">
    <property type="entry name" value="BolA-like"/>
    <property type="match status" value="1"/>
</dbReference>
<organism evidence="3 4">
    <name type="scientific">Halocaridina rubra</name>
    <name type="common">Hawaiian red shrimp</name>
    <dbReference type="NCBI Taxonomy" id="373956"/>
    <lineage>
        <taxon>Eukaryota</taxon>
        <taxon>Metazoa</taxon>
        <taxon>Ecdysozoa</taxon>
        <taxon>Arthropoda</taxon>
        <taxon>Crustacea</taxon>
        <taxon>Multicrustacea</taxon>
        <taxon>Malacostraca</taxon>
        <taxon>Eumalacostraca</taxon>
        <taxon>Eucarida</taxon>
        <taxon>Decapoda</taxon>
        <taxon>Pleocyemata</taxon>
        <taxon>Caridea</taxon>
        <taxon>Atyoidea</taxon>
        <taxon>Atyidae</taxon>
        <taxon>Halocaridina</taxon>
    </lineage>
</organism>
<dbReference type="Pfam" id="PF01722">
    <property type="entry name" value="BolA"/>
    <property type="match status" value="1"/>
</dbReference>
<dbReference type="Gene3D" id="3.30.300.90">
    <property type="entry name" value="BolA-like"/>
    <property type="match status" value="1"/>
</dbReference>
<name>A0AAN8ZPG1_HALRR</name>
<dbReference type="InterPro" id="IPR052275">
    <property type="entry name" value="Mt_Fe-S_assembly_factor"/>
</dbReference>
<dbReference type="Proteomes" id="UP001381693">
    <property type="component" value="Unassembled WGS sequence"/>
</dbReference>
<dbReference type="PANTHER" id="PTHR46188">
    <property type="entry name" value="BOLA-LIKE PROTEIN 3"/>
    <property type="match status" value="1"/>
</dbReference>
<protein>
    <submittedName>
        <fullName evidence="3">BolA-like protein 3</fullName>
    </submittedName>
</protein>
<evidence type="ECO:0000256" key="2">
    <source>
        <dbReference type="RuleBase" id="RU003860"/>
    </source>
</evidence>
<accession>A0AAN8ZPG1</accession>
<dbReference type="InterPro" id="IPR002634">
    <property type="entry name" value="BolA"/>
</dbReference>
<keyword evidence="4" id="KW-1185">Reference proteome</keyword>
<dbReference type="PANTHER" id="PTHR46188:SF1">
    <property type="entry name" value="BOLA-LIKE PROTEIN 3"/>
    <property type="match status" value="1"/>
</dbReference>